<feature type="region of interest" description="Disordered" evidence="3">
    <location>
        <begin position="301"/>
        <end position="323"/>
    </location>
</feature>
<dbReference type="InterPro" id="IPR016166">
    <property type="entry name" value="FAD-bd_PCMH"/>
</dbReference>
<dbReference type="EC" id="1.1.99.14" evidence="5"/>
<dbReference type="GO" id="GO:0019154">
    <property type="term" value="F:glycolate dehydrogenase activity"/>
    <property type="evidence" value="ECO:0007669"/>
    <property type="project" value="UniProtKB-EC"/>
</dbReference>
<evidence type="ECO:0000256" key="1">
    <source>
        <dbReference type="ARBA" id="ARBA00022630"/>
    </source>
</evidence>
<name>A0ABX0WFQ0_9RHOO</name>
<dbReference type="SUPFAM" id="SSF56176">
    <property type="entry name" value="FAD-binding/transporter-associated domain-like"/>
    <property type="match status" value="1"/>
</dbReference>
<organism evidence="5 6">
    <name type="scientific">Rhodocyclus gracilis</name>
    <dbReference type="NCBI Taxonomy" id="2929842"/>
    <lineage>
        <taxon>Bacteria</taxon>
        <taxon>Pseudomonadati</taxon>
        <taxon>Pseudomonadota</taxon>
        <taxon>Betaproteobacteria</taxon>
        <taxon>Rhodocyclales</taxon>
        <taxon>Rhodocyclaceae</taxon>
        <taxon>Rhodocyclus</taxon>
    </lineage>
</organism>
<dbReference type="NCBIfam" id="NF008439">
    <property type="entry name" value="PRK11282.1"/>
    <property type="match status" value="1"/>
</dbReference>
<dbReference type="PANTHER" id="PTHR11748:SF103">
    <property type="entry name" value="GLYCOLATE OXIDASE SUBUNIT GLCE"/>
    <property type="match status" value="1"/>
</dbReference>
<gene>
    <name evidence="5" type="primary">glcE</name>
    <name evidence="5" type="ORF">HCX48_02625</name>
</gene>
<dbReference type="InterPro" id="IPR036318">
    <property type="entry name" value="FAD-bd_PCMH-like_sf"/>
</dbReference>
<keyword evidence="2" id="KW-0274">FAD</keyword>
<keyword evidence="6" id="KW-1185">Reference proteome</keyword>
<dbReference type="InterPro" id="IPR006094">
    <property type="entry name" value="Oxid_FAD_bind_N"/>
</dbReference>
<dbReference type="InterPro" id="IPR016169">
    <property type="entry name" value="FAD-bd_PCMH_sub2"/>
</dbReference>
<evidence type="ECO:0000313" key="6">
    <source>
        <dbReference type="Proteomes" id="UP000720344"/>
    </source>
</evidence>
<dbReference type="PROSITE" id="PS51387">
    <property type="entry name" value="FAD_PCMH"/>
    <property type="match status" value="1"/>
</dbReference>
<accession>A0ABX0WFQ0</accession>
<dbReference type="EMBL" id="JAATWB010000001">
    <property type="protein sequence ID" value="NJA88116.1"/>
    <property type="molecule type" value="Genomic_DNA"/>
</dbReference>
<dbReference type="Pfam" id="PF01565">
    <property type="entry name" value="FAD_binding_4"/>
    <property type="match status" value="1"/>
</dbReference>
<dbReference type="RefSeq" id="WP_153590187.1">
    <property type="nucleotide sequence ID" value="NZ_JAATWB010000001.1"/>
</dbReference>
<proteinExistence type="predicted"/>
<comment type="caution">
    <text evidence="5">The sequence shown here is derived from an EMBL/GenBank/DDBJ whole genome shotgun (WGS) entry which is preliminary data.</text>
</comment>
<evidence type="ECO:0000256" key="3">
    <source>
        <dbReference type="SAM" id="MobiDB-lite"/>
    </source>
</evidence>
<feature type="domain" description="FAD-binding PCMH-type" evidence="4">
    <location>
        <begin position="1"/>
        <end position="173"/>
    </location>
</feature>
<dbReference type="SUPFAM" id="SSF55103">
    <property type="entry name" value="FAD-linked oxidases, C-terminal domain"/>
    <property type="match status" value="1"/>
</dbReference>
<evidence type="ECO:0000259" key="4">
    <source>
        <dbReference type="PROSITE" id="PS51387"/>
    </source>
</evidence>
<dbReference type="InterPro" id="IPR016164">
    <property type="entry name" value="FAD-linked_Oxase-like_C"/>
</dbReference>
<dbReference type="PANTHER" id="PTHR11748">
    <property type="entry name" value="D-LACTATE DEHYDROGENASE"/>
    <property type="match status" value="1"/>
</dbReference>
<evidence type="ECO:0000256" key="2">
    <source>
        <dbReference type="ARBA" id="ARBA00022827"/>
    </source>
</evidence>
<protein>
    <submittedName>
        <fullName evidence="5">Glycolate oxidase subunit GlcE</fullName>
        <ecNumber evidence="5">1.1.99.14</ecNumber>
    </submittedName>
</protein>
<reference evidence="6" key="1">
    <citation type="submission" date="2020-03" db="EMBL/GenBank/DDBJ databases">
        <title>Whole-genome sequence of the purple nonsulfur bacterium Rhodocyclus tenuis DSM112.</title>
        <authorList>
            <person name="Kyndt J.A."/>
            <person name="Meyer T.E."/>
        </authorList>
    </citation>
    <scope>NUCLEOTIDE SEQUENCE [LARGE SCALE GENOMIC DNA]</scope>
    <source>
        <strain evidence="6">DSM 112</strain>
    </source>
</reference>
<dbReference type="Gene3D" id="3.30.465.10">
    <property type="match status" value="1"/>
</dbReference>
<keyword evidence="1" id="KW-0285">Flavoprotein</keyword>
<sequence length="407" mass="42256">MKAIHDRWCERVRAAAGDGRPLRLRGSGSKDFYGQPLLPGSGEVFDTREYRGIVAYSPSELVVTARCGTPLAELEAALAAQGQMLAFEPPHFGPQATVGGMLAAGLSGPRRSQAGALRDYVLGVRLIDGEGRALSFGGQVMKNVAGYDVPRLLAGSLGTLALVTEVSLKTLPRPVAERTLVADLGEGEALRRLAAWNALPLPLSASAWFGGCLSLRLSGAAAAVASSAAALQRELRAAGVAVGHLPEDEAAVFWRSLREQTHPFFSATAPAGDARQFAAGVVGAEPLPLWRLALRATTPPVRPAADGAEPASTTDAPGGIAGGATGTTLIEWGGALRWRRDGDPLALRAAAAAAGGHATLFRGDAPLKSAIGAFAPLPPPLAAIHRRLKNAFDAPGVFNPGRLFREF</sequence>
<keyword evidence="5" id="KW-0560">Oxidoreductase</keyword>
<dbReference type="Proteomes" id="UP000720344">
    <property type="component" value="Unassembled WGS sequence"/>
</dbReference>
<evidence type="ECO:0000313" key="5">
    <source>
        <dbReference type="EMBL" id="NJA88116.1"/>
    </source>
</evidence>